<sequence length="107" mass="10788">MPPPTPPTVTRAGGLAPKGPGCRTLAATTRRAGAPAFPARPFPTPIPLTCGPAGPCSHVGKSTPPLRLPLRSPIDALDARGEPRLLLTSLGGPLHSRAASLGGHVDP</sequence>
<organism evidence="2 3">
    <name type="scientific">Pleurodeles waltl</name>
    <name type="common">Iberian ribbed newt</name>
    <dbReference type="NCBI Taxonomy" id="8319"/>
    <lineage>
        <taxon>Eukaryota</taxon>
        <taxon>Metazoa</taxon>
        <taxon>Chordata</taxon>
        <taxon>Craniata</taxon>
        <taxon>Vertebrata</taxon>
        <taxon>Euteleostomi</taxon>
        <taxon>Amphibia</taxon>
        <taxon>Batrachia</taxon>
        <taxon>Caudata</taxon>
        <taxon>Salamandroidea</taxon>
        <taxon>Salamandridae</taxon>
        <taxon>Pleurodelinae</taxon>
        <taxon>Pleurodeles</taxon>
    </lineage>
</organism>
<comment type="caution">
    <text evidence="2">The sequence shown here is derived from an EMBL/GenBank/DDBJ whole genome shotgun (WGS) entry which is preliminary data.</text>
</comment>
<evidence type="ECO:0000313" key="2">
    <source>
        <dbReference type="EMBL" id="KAJ1179835.1"/>
    </source>
</evidence>
<accession>A0AAV7TUD8</accession>
<feature type="region of interest" description="Disordered" evidence="1">
    <location>
        <begin position="1"/>
        <end position="23"/>
    </location>
</feature>
<dbReference type="Proteomes" id="UP001066276">
    <property type="component" value="Chromosome 3_2"/>
</dbReference>
<dbReference type="AlphaFoldDB" id="A0AAV7TUD8"/>
<evidence type="ECO:0000256" key="1">
    <source>
        <dbReference type="SAM" id="MobiDB-lite"/>
    </source>
</evidence>
<name>A0AAV7TUD8_PLEWA</name>
<reference evidence="2" key="1">
    <citation type="journal article" date="2022" name="bioRxiv">
        <title>Sequencing and chromosome-scale assembly of the giantPleurodeles waltlgenome.</title>
        <authorList>
            <person name="Brown T."/>
            <person name="Elewa A."/>
            <person name="Iarovenko S."/>
            <person name="Subramanian E."/>
            <person name="Araus A.J."/>
            <person name="Petzold A."/>
            <person name="Susuki M."/>
            <person name="Suzuki K.-i.T."/>
            <person name="Hayashi T."/>
            <person name="Toyoda A."/>
            <person name="Oliveira C."/>
            <person name="Osipova E."/>
            <person name="Leigh N.D."/>
            <person name="Simon A."/>
            <person name="Yun M.H."/>
        </authorList>
    </citation>
    <scope>NUCLEOTIDE SEQUENCE</scope>
    <source>
        <strain evidence="2">20211129_DDA</strain>
        <tissue evidence="2">Liver</tissue>
    </source>
</reference>
<dbReference type="EMBL" id="JANPWB010000006">
    <property type="protein sequence ID" value="KAJ1179835.1"/>
    <property type="molecule type" value="Genomic_DNA"/>
</dbReference>
<evidence type="ECO:0000313" key="3">
    <source>
        <dbReference type="Proteomes" id="UP001066276"/>
    </source>
</evidence>
<protein>
    <submittedName>
        <fullName evidence="2">Uncharacterized protein</fullName>
    </submittedName>
</protein>
<gene>
    <name evidence="2" type="ORF">NDU88_005068</name>
</gene>
<proteinExistence type="predicted"/>
<keyword evidence="3" id="KW-1185">Reference proteome</keyword>